<name>A0A9W6FK26_XANFL</name>
<dbReference type="Proteomes" id="UP001144397">
    <property type="component" value="Unassembled WGS sequence"/>
</dbReference>
<dbReference type="Pfam" id="PF11324">
    <property type="entry name" value="DUF3126"/>
    <property type="match status" value="2"/>
</dbReference>
<dbReference type="EMBL" id="JAVDPY010000005">
    <property type="protein sequence ID" value="MDR6334656.1"/>
    <property type="molecule type" value="Genomic_DNA"/>
</dbReference>
<evidence type="ECO:0000313" key="4">
    <source>
        <dbReference type="Proteomes" id="UP001245370"/>
    </source>
</evidence>
<dbReference type="GeneID" id="95763784"/>
<reference evidence="2 4" key="2">
    <citation type="submission" date="2023-07" db="EMBL/GenBank/DDBJ databases">
        <title>Genomic Encyclopedia of Type Strains, Phase IV (KMG-IV): sequencing the most valuable type-strain genomes for metagenomic binning, comparative biology and taxonomic classification.</title>
        <authorList>
            <person name="Goeker M."/>
        </authorList>
    </citation>
    <scope>NUCLEOTIDE SEQUENCE [LARGE SCALE GENOMIC DNA]</scope>
    <source>
        <strain evidence="2 4">DSM 338</strain>
    </source>
</reference>
<dbReference type="AlphaFoldDB" id="A0A9W6FK26"/>
<dbReference type="Proteomes" id="UP001245370">
    <property type="component" value="Unassembled WGS sequence"/>
</dbReference>
<gene>
    <name evidence="2" type="ORF">GGQ86_003138</name>
    <name evidence="1" type="ORF">XFLAVUS301_29980</name>
</gene>
<evidence type="ECO:0000313" key="1">
    <source>
        <dbReference type="EMBL" id="GLI23324.1"/>
    </source>
</evidence>
<comment type="caution">
    <text evidence="1">The sequence shown here is derived from an EMBL/GenBank/DDBJ whole genome shotgun (WGS) entry which is preliminary data.</text>
</comment>
<accession>A0A9W6FK26</accession>
<reference evidence="1" key="1">
    <citation type="submission" date="2022-12" db="EMBL/GenBank/DDBJ databases">
        <title>Reference genome sequencing for broad-spectrum identification of bacterial and archaeal isolates by mass spectrometry.</title>
        <authorList>
            <person name="Sekiguchi Y."/>
            <person name="Tourlousse D.M."/>
        </authorList>
    </citation>
    <scope>NUCLEOTIDE SEQUENCE</scope>
    <source>
        <strain evidence="1">301</strain>
    </source>
</reference>
<sequence length="128" mass="14528">MDKTEIEQVQRYMRTLFNNPQINVAARAKPKGSAEVFLGEEAIGTLDKDEEDGELSYHFRMPVLDKDAPSYLRTKFGNPKFKVVAFAKSKDTAEVYLGEDSIGTLTKDEEKGKVVQNFRMAIFETDLE</sequence>
<dbReference type="InterPro" id="IPR021473">
    <property type="entry name" value="DUF3126"/>
</dbReference>
<proteinExistence type="predicted"/>
<dbReference type="RefSeq" id="WP_229643817.1">
    <property type="nucleotide sequence ID" value="NZ_BSDO01000004.1"/>
</dbReference>
<protein>
    <submittedName>
        <fullName evidence="1">Uncharacterized protein</fullName>
    </submittedName>
</protein>
<dbReference type="EMBL" id="BSDO01000004">
    <property type="protein sequence ID" value="GLI23324.1"/>
    <property type="molecule type" value="Genomic_DNA"/>
</dbReference>
<keyword evidence="4" id="KW-1185">Reference proteome</keyword>
<evidence type="ECO:0000313" key="2">
    <source>
        <dbReference type="EMBL" id="MDR6334656.1"/>
    </source>
</evidence>
<evidence type="ECO:0000313" key="3">
    <source>
        <dbReference type="Proteomes" id="UP001144397"/>
    </source>
</evidence>
<organism evidence="1 3">
    <name type="scientific">Xanthobacter flavus</name>
    <dbReference type="NCBI Taxonomy" id="281"/>
    <lineage>
        <taxon>Bacteria</taxon>
        <taxon>Pseudomonadati</taxon>
        <taxon>Pseudomonadota</taxon>
        <taxon>Alphaproteobacteria</taxon>
        <taxon>Hyphomicrobiales</taxon>
        <taxon>Xanthobacteraceae</taxon>
        <taxon>Xanthobacter</taxon>
    </lineage>
</organism>